<dbReference type="Gene3D" id="3.40.50.2000">
    <property type="entry name" value="Glycogen Phosphorylase B"/>
    <property type="match status" value="1"/>
</dbReference>
<dbReference type="GO" id="GO:0009103">
    <property type="term" value="P:lipopolysaccharide biosynthetic process"/>
    <property type="evidence" value="ECO:0007669"/>
    <property type="project" value="TreeGrafter"/>
</dbReference>
<proteinExistence type="predicted"/>
<evidence type="ECO:0000259" key="2">
    <source>
        <dbReference type="Pfam" id="PF00534"/>
    </source>
</evidence>
<comment type="caution">
    <text evidence="3">The sequence shown here is derived from an EMBL/GenBank/DDBJ whole genome shotgun (WGS) entry which is preliminary data.</text>
</comment>
<dbReference type="Pfam" id="PF00534">
    <property type="entry name" value="Glycos_transf_1"/>
    <property type="match status" value="1"/>
</dbReference>
<dbReference type="Proteomes" id="UP000271678">
    <property type="component" value="Unassembled WGS sequence"/>
</dbReference>
<keyword evidence="4" id="KW-1185">Reference proteome</keyword>
<gene>
    <name evidence="3" type="ORF">EFY87_19445</name>
</gene>
<dbReference type="PANTHER" id="PTHR46401:SF2">
    <property type="entry name" value="GLYCOSYLTRANSFERASE WBBK-RELATED"/>
    <property type="match status" value="1"/>
</dbReference>
<dbReference type="EMBL" id="RJJQ01000031">
    <property type="protein sequence ID" value="RNI17254.1"/>
    <property type="molecule type" value="Genomic_DNA"/>
</dbReference>
<evidence type="ECO:0000313" key="3">
    <source>
        <dbReference type="EMBL" id="RNI17254.1"/>
    </source>
</evidence>
<dbReference type="GO" id="GO:0016757">
    <property type="term" value="F:glycosyltransferase activity"/>
    <property type="evidence" value="ECO:0007669"/>
    <property type="project" value="InterPro"/>
</dbReference>
<reference evidence="3 4" key="1">
    <citation type="submission" date="2018-11" db="EMBL/GenBank/DDBJ databases">
        <title>Draft genome of Simplicispira Flexivirga sp. BO-16.</title>
        <authorList>
            <person name="Im W.T."/>
        </authorList>
    </citation>
    <scope>NUCLEOTIDE SEQUENCE [LARGE SCALE GENOMIC DNA]</scope>
    <source>
        <strain evidence="3 4">BO-16</strain>
    </source>
</reference>
<name>A0A3M9LVE4_9MICO</name>
<dbReference type="PANTHER" id="PTHR46401">
    <property type="entry name" value="GLYCOSYLTRANSFERASE WBBK-RELATED"/>
    <property type="match status" value="1"/>
</dbReference>
<evidence type="ECO:0000256" key="1">
    <source>
        <dbReference type="ARBA" id="ARBA00022679"/>
    </source>
</evidence>
<dbReference type="AlphaFoldDB" id="A0A3M9LVE4"/>
<feature type="domain" description="Glycosyl transferase family 1" evidence="2">
    <location>
        <begin position="77"/>
        <end position="219"/>
    </location>
</feature>
<dbReference type="SUPFAM" id="SSF53756">
    <property type="entry name" value="UDP-Glycosyltransferase/glycogen phosphorylase"/>
    <property type="match status" value="1"/>
</dbReference>
<dbReference type="InterPro" id="IPR001296">
    <property type="entry name" value="Glyco_trans_1"/>
</dbReference>
<organism evidence="3 4">
    <name type="scientific">Flexivirga caeni</name>
    <dbReference type="NCBI Taxonomy" id="2294115"/>
    <lineage>
        <taxon>Bacteria</taxon>
        <taxon>Bacillati</taxon>
        <taxon>Actinomycetota</taxon>
        <taxon>Actinomycetes</taxon>
        <taxon>Micrococcales</taxon>
        <taxon>Dermacoccaceae</taxon>
        <taxon>Flexivirga</taxon>
    </lineage>
</organism>
<sequence>MHDMLFMDHPHWFSFAERAYFRGMPITLRWASGVASSSGAESQRISRLLSRPDVVPIGLGISKELRDSVPVRPPSAPDGSFALIVGRLDIRKNIDAAISAAIESSAISPTSPLLVVGDGEYSRRRIEPSRFVKDGMMDGSVRLLGKVQLAELRWLYENASVTLYLALDEGYGLPPIEAAWFGSRVVVSDIPVFRETMGGAAMFVDPTDRSEISRAIDAAFVMDRLGGDEVENLRRRHCWKDSVARLRAVACEATTR</sequence>
<protein>
    <submittedName>
        <fullName evidence="3">Glycosyltransferase</fullName>
    </submittedName>
</protein>
<evidence type="ECO:0000313" key="4">
    <source>
        <dbReference type="Proteomes" id="UP000271678"/>
    </source>
</evidence>
<keyword evidence="1 3" id="KW-0808">Transferase</keyword>
<accession>A0A3M9LVE4</accession>